<comment type="caution">
    <text evidence="1">The sequence shown here is derived from an EMBL/GenBank/DDBJ whole genome shotgun (WGS) entry which is preliminary data.</text>
</comment>
<evidence type="ECO:0008006" key="3">
    <source>
        <dbReference type="Google" id="ProtNLM"/>
    </source>
</evidence>
<dbReference type="PROSITE" id="PS51257">
    <property type="entry name" value="PROKAR_LIPOPROTEIN"/>
    <property type="match status" value="1"/>
</dbReference>
<evidence type="ECO:0000313" key="2">
    <source>
        <dbReference type="Proteomes" id="UP000535589"/>
    </source>
</evidence>
<protein>
    <recommendedName>
        <fullName evidence="3">Lipoprotein</fullName>
    </recommendedName>
</protein>
<proteinExistence type="predicted"/>
<keyword evidence="2" id="KW-1185">Reference proteome</keyword>
<name>A0A7X8TQW9_9VIBR</name>
<reference evidence="1 2" key="1">
    <citation type="submission" date="2020-04" db="EMBL/GenBank/DDBJ databases">
        <title>Vibrio sp. SM6, a novel species isolated from seawater.</title>
        <authorList>
            <person name="Wang X."/>
        </authorList>
    </citation>
    <scope>NUCLEOTIDE SEQUENCE [LARGE SCALE GENOMIC DNA]</scope>
    <source>
        <strain evidence="1 2">SM6</strain>
    </source>
</reference>
<accession>A0A7X8TQW9</accession>
<dbReference type="EMBL" id="JABAIK010000005">
    <property type="protein sequence ID" value="NLS12598.1"/>
    <property type="molecule type" value="Genomic_DNA"/>
</dbReference>
<dbReference type="AlphaFoldDB" id="A0A7X8TQW9"/>
<gene>
    <name evidence="1" type="ORF">HGP28_06735</name>
</gene>
<sequence length="100" mass="10910">MKKCVMVAIVIGLVGCGKSTLAQLRDEPMNVQNAVAYVANAELLLNRCEIGQAEKVGLNSEMMKMKPQAGAKAMEYITAYKDALKEIPCEDLQYNIKSIG</sequence>
<organism evidence="1 2">
    <name type="scientific">Vibrio agarilyticus</name>
    <dbReference type="NCBI Taxonomy" id="2726741"/>
    <lineage>
        <taxon>Bacteria</taxon>
        <taxon>Pseudomonadati</taxon>
        <taxon>Pseudomonadota</taxon>
        <taxon>Gammaproteobacteria</taxon>
        <taxon>Vibrionales</taxon>
        <taxon>Vibrionaceae</taxon>
        <taxon>Vibrio</taxon>
    </lineage>
</organism>
<evidence type="ECO:0000313" key="1">
    <source>
        <dbReference type="EMBL" id="NLS12598.1"/>
    </source>
</evidence>
<dbReference type="Proteomes" id="UP000535589">
    <property type="component" value="Unassembled WGS sequence"/>
</dbReference>
<dbReference type="RefSeq" id="WP_168835687.1">
    <property type="nucleotide sequence ID" value="NZ_JABAIK010000005.1"/>
</dbReference>